<dbReference type="PROSITE" id="PS51257">
    <property type="entry name" value="PROKAR_LIPOPROTEIN"/>
    <property type="match status" value="1"/>
</dbReference>
<dbReference type="PANTHER" id="PTHR47235:SF1">
    <property type="entry name" value="BLR6548 PROTEIN"/>
    <property type="match status" value="1"/>
</dbReference>
<keyword evidence="6" id="KW-1185">Reference proteome</keyword>
<sequence precursor="true">MSLQRLRAGTTTAVLAAFLVVSSTFLAGCGQLSSTGTATAGTCPTQESGVTAKSIKIGLVYPDSGPSGIVSTFSGTRSGVEARIALQNAHGGVNGRTIDLVWRDDQANAPMFSAVAHDLVDTQKIFGLIAQSIVVSDSAAWLSVQNVPVTGAATTADWTRYPNFFDFGNLFNPGAVSTFGDYVQAQGGTKALIVADPTFEVFQNLDAKIAPSLRNAGIAVIGTVSYTGTSPAHIAEQLKSSGANALVAAVPTSAVLDIYAAAKRLGVKLRVVLGSSIDNSLVAQRGPEMAGLSFLSSFSPTTSPAMVAYSSVMHTYAPQLANPYDELALDGYVAADEMIEGLQRAGACPTRDAFIKSLRQVGAFTGNGLIAPVNLSQPKAPTICVEFLKVDRAGGGLTPVPPPATVDQNGFWCGHTIQ</sequence>
<gene>
    <name evidence="5" type="ordered locus">FraEuI1c_4335</name>
</gene>
<dbReference type="CDD" id="cd06341">
    <property type="entry name" value="PBP1_ABC_ligand_binding-like"/>
    <property type="match status" value="1"/>
</dbReference>
<dbReference type="eggNOG" id="COG0683">
    <property type="taxonomic scope" value="Bacteria"/>
</dbReference>
<dbReference type="Pfam" id="PF13458">
    <property type="entry name" value="Peripla_BP_6"/>
    <property type="match status" value="1"/>
</dbReference>
<dbReference type="Proteomes" id="UP000002484">
    <property type="component" value="Chromosome"/>
</dbReference>
<keyword evidence="2 3" id="KW-0732">Signal</keyword>
<dbReference type="EMBL" id="CP002299">
    <property type="protein sequence ID" value="ADP82334.1"/>
    <property type="molecule type" value="Genomic_DNA"/>
</dbReference>
<dbReference type="KEGG" id="fri:FraEuI1c_4335"/>
<dbReference type="InParanoid" id="E3JD50"/>
<evidence type="ECO:0000256" key="3">
    <source>
        <dbReference type="SAM" id="SignalP"/>
    </source>
</evidence>
<feature type="chain" id="PRO_5039350878" evidence="3">
    <location>
        <begin position="28"/>
        <end position="418"/>
    </location>
</feature>
<feature type="signal peptide" evidence="3">
    <location>
        <begin position="1"/>
        <end position="27"/>
    </location>
</feature>
<dbReference type="RefSeq" id="WP_013425452.1">
    <property type="nucleotide sequence ID" value="NC_014666.1"/>
</dbReference>
<dbReference type="STRING" id="298654.FraEuI1c_4335"/>
<evidence type="ECO:0000256" key="2">
    <source>
        <dbReference type="ARBA" id="ARBA00022729"/>
    </source>
</evidence>
<dbReference type="AlphaFoldDB" id="E3JD50"/>
<dbReference type="InterPro" id="IPR028082">
    <property type="entry name" value="Peripla_BP_I"/>
</dbReference>
<evidence type="ECO:0000313" key="6">
    <source>
        <dbReference type="Proteomes" id="UP000002484"/>
    </source>
</evidence>
<dbReference type="InterPro" id="IPR028081">
    <property type="entry name" value="Leu-bd"/>
</dbReference>
<protein>
    <submittedName>
        <fullName evidence="5">Branched chain amino acid ABC transporter solute-binding protein</fullName>
    </submittedName>
</protein>
<evidence type="ECO:0000256" key="1">
    <source>
        <dbReference type="ARBA" id="ARBA00010062"/>
    </source>
</evidence>
<organism evidence="5 6">
    <name type="scientific">Pseudofrankia inefficax (strain DSM 45817 / CECT 9037 / DDB 130130 / EuI1c)</name>
    <name type="common">Frankia inefficax</name>
    <dbReference type="NCBI Taxonomy" id="298654"/>
    <lineage>
        <taxon>Bacteria</taxon>
        <taxon>Bacillati</taxon>
        <taxon>Actinomycetota</taxon>
        <taxon>Actinomycetes</taxon>
        <taxon>Frankiales</taxon>
        <taxon>Frankiaceae</taxon>
        <taxon>Pseudofrankia</taxon>
    </lineage>
</organism>
<name>E3JD50_PSEI1</name>
<dbReference type="Gene3D" id="3.40.50.2300">
    <property type="match status" value="2"/>
</dbReference>
<feature type="domain" description="Leucine-binding protein" evidence="4">
    <location>
        <begin position="54"/>
        <end position="390"/>
    </location>
</feature>
<comment type="similarity">
    <text evidence="1">Belongs to the leucine-binding protein family.</text>
</comment>
<proteinExistence type="inferred from homology"/>
<dbReference type="SUPFAM" id="SSF53822">
    <property type="entry name" value="Periplasmic binding protein-like I"/>
    <property type="match status" value="1"/>
</dbReference>
<accession>E3JD50</accession>
<evidence type="ECO:0000313" key="5">
    <source>
        <dbReference type="EMBL" id="ADP82334.1"/>
    </source>
</evidence>
<reference evidence="5 6" key="1">
    <citation type="submission" date="2010-10" db="EMBL/GenBank/DDBJ databases">
        <title>Complete sequence of Frankia sp. EuI1c.</title>
        <authorList>
            <consortium name="US DOE Joint Genome Institute"/>
            <person name="Lucas S."/>
            <person name="Copeland A."/>
            <person name="Lapidus A."/>
            <person name="Cheng J.-F."/>
            <person name="Bruce D."/>
            <person name="Goodwin L."/>
            <person name="Pitluck S."/>
            <person name="Chertkov O."/>
            <person name="Detter J.C."/>
            <person name="Han C."/>
            <person name="Tapia R."/>
            <person name="Land M."/>
            <person name="Hauser L."/>
            <person name="Jeffries C."/>
            <person name="Kyrpides N."/>
            <person name="Ivanova N."/>
            <person name="Mikhailova N."/>
            <person name="Beauchemin N."/>
            <person name="Sen A."/>
            <person name="Sur S.A."/>
            <person name="Gtari M."/>
            <person name="Wall L."/>
            <person name="Tisa L."/>
            <person name="Woyke T."/>
        </authorList>
    </citation>
    <scope>NUCLEOTIDE SEQUENCE [LARGE SCALE GENOMIC DNA]</scope>
    <source>
        <strain evidence="6">DSM 45817 / CECT 9037 / EuI1c</strain>
    </source>
</reference>
<evidence type="ECO:0000259" key="4">
    <source>
        <dbReference type="Pfam" id="PF13458"/>
    </source>
</evidence>
<dbReference type="HOGENOM" id="CLU_054023_0_0_11"/>
<dbReference type="PANTHER" id="PTHR47235">
    <property type="entry name" value="BLR6548 PROTEIN"/>
    <property type="match status" value="1"/>
</dbReference>
<dbReference type="OrthoDB" id="3207575at2"/>